<proteinExistence type="predicted"/>
<name>A0A2W5T1W4_9BACT</name>
<accession>A0A2W5T1W4</accession>
<evidence type="ECO:0000313" key="1">
    <source>
        <dbReference type="EMBL" id="PZR05936.1"/>
    </source>
</evidence>
<dbReference type="Proteomes" id="UP000249061">
    <property type="component" value="Unassembled WGS sequence"/>
</dbReference>
<reference evidence="1 2" key="1">
    <citation type="submission" date="2017-08" db="EMBL/GenBank/DDBJ databases">
        <title>Infants hospitalized years apart are colonized by the same room-sourced microbial strains.</title>
        <authorList>
            <person name="Brooks B."/>
            <person name="Olm M.R."/>
            <person name="Firek B.A."/>
            <person name="Baker R."/>
            <person name="Thomas B.C."/>
            <person name="Morowitz M.J."/>
            <person name="Banfield J.F."/>
        </authorList>
    </citation>
    <scope>NUCLEOTIDE SEQUENCE [LARGE SCALE GENOMIC DNA]</scope>
    <source>
        <strain evidence="1">S2_003_000_R2_14</strain>
    </source>
</reference>
<dbReference type="AlphaFoldDB" id="A0A2W5T1W4"/>
<sequence length="195" mass="21178">MSDALQVKGFAWLNLLTFITERHAADLPALVAAFPQHKANFTAANVLPIAWLPGALHLGVVKWMVEHHYGGTTEGARSFGRALAERNVSSTFRSFQRLEDLKVALTSTERAFGQFYSRGTMKLTLTGHTLDAHLSDFPDANPVFGNVLGAGLVAFLHAGHIEGRLTQVNTGADFIHYQVDLVSVPISSPTPAPFK</sequence>
<dbReference type="EMBL" id="QFQP01000041">
    <property type="protein sequence ID" value="PZR05936.1"/>
    <property type="molecule type" value="Genomic_DNA"/>
</dbReference>
<gene>
    <name evidence="1" type="ORF">DI536_31230</name>
</gene>
<organism evidence="1 2">
    <name type="scientific">Archangium gephyra</name>
    <dbReference type="NCBI Taxonomy" id="48"/>
    <lineage>
        <taxon>Bacteria</taxon>
        <taxon>Pseudomonadati</taxon>
        <taxon>Myxococcota</taxon>
        <taxon>Myxococcia</taxon>
        <taxon>Myxococcales</taxon>
        <taxon>Cystobacterineae</taxon>
        <taxon>Archangiaceae</taxon>
        <taxon>Archangium</taxon>
    </lineage>
</organism>
<protein>
    <submittedName>
        <fullName evidence="1">Uncharacterized protein</fullName>
    </submittedName>
</protein>
<evidence type="ECO:0000313" key="2">
    <source>
        <dbReference type="Proteomes" id="UP000249061"/>
    </source>
</evidence>
<comment type="caution">
    <text evidence="1">The sequence shown here is derived from an EMBL/GenBank/DDBJ whole genome shotgun (WGS) entry which is preliminary data.</text>
</comment>